<proteinExistence type="predicted"/>
<keyword evidence="1" id="KW-0677">Repeat</keyword>
<evidence type="ECO:0000256" key="3">
    <source>
        <dbReference type="PROSITE-ProRule" id="PRU00708"/>
    </source>
</evidence>
<dbReference type="NCBIfam" id="TIGR00756">
    <property type="entry name" value="PPR"/>
    <property type="match status" value="1"/>
</dbReference>
<evidence type="ECO:0000313" key="5">
    <source>
        <dbReference type="Proteomes" id="UP000324897"/>
    </source>
</evidence>
<dbReference type="Pfam" id="PF12854">
    <property type="entry name" value="PPR_1"/>
    <property type="match status" value="1"/>
</dbReference>
<evidence type="ECO:0000313" key="4">
    <source>
        <dbReference type="EMBL" id="TVU14117.1"/>
    </source>
</evidence>
<dbReference type="PANTHER" id="PTHR47928">
    <property type="entry name" value="REPEAT-CONTAINING PROTEIN, PUTATIVE-RELATED"/>
    <property type="match status" value="1"/>
</dbReference>
<keyword evidence="2" id="KW-0809">Transit peptide</keyword>
<protein>
    <recommendedName>
        <fullName evidence="6">Pentacotripeptide-repeat region of PRORP domain-containing protein</fullName>
    </recommendedName>
</protein>
<dbReference type="Proteomes" id="UP000324897">
    <property type="component" value="Unassembled WGS sequence"/>
</dbReference>
<dbReference type="PROSITE" id="PS51375">
    <property type="entry name" value="PPR"/>
    <property type="match status" value="1"/>
</dbReference>
<keyword evidence="5" id="KW-1185">Reference proteome</keyword>
<dbReference type="InterPro" id="IPR050421">
    <property type="entry name" value="PPR"/>
</dbReference>
<dbReference type="AlphaFoldDB" id="A0A5J9TSB5"/>
<dbReference type="Gramene" id="TVU14117">
    <property type="protein sequence ID" value="TVU14117"/>
    <property type="gene ID" value="EJB05_37563"/>
</dbReference>
<name>A0A5J9TSB5_9POAL</name>
<sequence length="397" mass="43710">MPFTTLQDESYTPTVVLRILCRLPRRSATAAGHQLHALLAKHGLLHDPAFFPALLSHLPAACTSSLSLLLAAPPSVLSPSLFCPVIVAFSSSPRPSCSLFLFNHVSSLSLPTPSRFPAFRALLKSCARAFKLSLHANAAAAFAAKGAELHCRILKLGCAQDRYVQNALVSMYGKSELLKDARGVFDEMPVKNAVSWNALMNAYGAAGDSRISRPMPERDTVSWNSFIGGYAKLRIYGGLVDEGRAYFNSMIEDYKILPNVKHYGCMIDILSRCGKVHEAYQMIKEMPVELNSVLLKMVIAACKVHGHFDLANKAFCELQQSMWPMDNGDVIRVSNVYAKAERWDDVEHLRTKVERCIVSKHGAHSQVHVRQPCTISFTNCTEQLSDSDAGARSPLGF</sequence>
<dbReference type="Pfam" id="PF20431">
    <property type="entry name" value="E_motif"/>
    <property type="match status" value="1"/>
</dbReference>
<organism evidence="4 5">
    <name type="scientific">Eragrostis curvula</name>
    <name type="common">weeping love grass</name>
    <dbReference type="NCBI Taxonomy" id="38414"/>
    <lineage>
        <taxon>Eukaryota</taxon>
        <taxon>Viridiplantae</taxon>
        <taxon>Streptophyta</taxon>
        <taxon>Embryophyta</taxon>
        <taxon>Tracheophyta</taxon>
        <taxon>Spermatophyta</taxon>
        <taxon>Magnoliopsida</taxon>
        <taxon>Liliopsida</taxon>
        <taxon>Poales</taxon>
        <taxon>Poaceae</taxon>
        <taxon>PACMAD clade</taxon>
        <taxon>Chloridoideae</taxon>
        <taxon>Eragrostideae</taxon>
        <taxon>Eragrostidinae</taxon>
        <taxon>Eragrostis</taxon>
    </lineage>
</organism>
<evidence type="ECO:0000256" key="2">
    <source>
        <dbReference type="ARBA" id="ARBA00022946"/>
    </source>
</evidence>
<reference evidence="4 5" key="1">
    <citation type="journal article" date="2019" name="Sci. Rep.">
        <title>A high-quality genome of Eragrostis curvula grass provides insights into Poaceae evolution and supports new strategies to enhance forage quality.</title>
        <authorList>
            <person name="Carballo J."/>
            <person name="Santos B.A.C.M."/>
            <person name="Zappacosta D."/>
            <person name="Garbus I."/>
            <person name="Selva J.P."/>
            <person name="Gallo C.A."/>
            <person name="Diaz A."/>
            <person name="Albertini E."/>
            <person name="Caccamo M."/>
            <person name="Echenique V."/>
        </authorList>
    </citation>
    <scope>NUCLEOTIDE SEQUENCE [LARGE SCALE GENOMIC DNA]</scope>
    <source>
        <strain evidence="5">cv. Victoria</strain>
        <tissue evidence="4">Leaf</tissue>
    </source>
</reference>
<gene>
    <name evidence="4" type="ORF">EJB05_37563</name>
</gene>
<dbReference type="PANTHER" id="PTHR47928:SF47">
    <property type="entry name" value="OS11G0114800 PROTEIN"/>
    <property type="match status" value="1"/>
</dbReference>
<dbReference type="InterPro" id="IPR011990">
    <property type="entry name" value="TPR-like_helical_dom_sf"/>
</dbReference>
<feature type="non-terminal residue" evidence="4">
    <location>
        <position position="1"/>
    </location>
</feature>
<dbReference type="Gene3D" id="1.25.40.10">
    <property type="entry name" value="Tetratricopeptide repeat domain"/>
    <property type="match status" value="2"/>
</dbReference>
<dbReference type="EMBL" id="RWGY01000031">
    <property type="protein sequence ID" value="TVU14117.1"/>
    <property type="molecule type" value="Genomic_DNA"/>
</dbReference>
<dbReference type="InterPro" id="IPR002885">
    <property type="entry name" value="PPR_rpt"/>
</dbReference>
<accession>A0A5J9TSB5</accession>
<comment type="caution">
    <text evidence="4">The sequence shown here is derived from an EMBL/GenBank/DDBJ whole genome shotgun (WGS) entry which is preliminary data.</text>
</comment>
<feature type="repeat" description="PPR" evidence="3">
    <location>
        <begin position="259"/>
        <end position="289"/>
    </location>
</feature>
<dbReference type="Pfam" id="PF01535">
    <property type="entry name" value="PPR"/>
    <property type="match status" value="3"/>
</dbReference>
<dbReference type="OrthoDB" id="185373at2759"/>
<evidence type="ECO:0008006" key="6">
    <source>
        <dbReference type="Google" id="ProtNLM"/>
    </source>
</evidence>
<evidence type="ECO:0000256" key="1">
    <source>
        <dbReference type="ARBA" id="ARBA00022737"/>
    </source>
</evidence>
<dbReference type="InterPro" id="IPR046848">
    <property type="entry name" value="E_motif"/>
</dbReference>